<feature type="domain" description="Galactosyltransferase C-terminal" evidence="2">
    <location>
        <begin position="130"/>
        <end position="168"/>
    </location>
</feature>
<dbReference type="InterPro" id="IPR003859">
    <property type="entry name" value="Galactosyl_T"/>
</dbReference>
<keyword evidence="3" id="KW-0328">Glycosyltransferase</keyword>
<dbReference type="GO" id="GO:0005975">
    <property type="term" value="P:carbohydrate metabolic process"/>
    <property type="evidence" value="ECO:0007669"/>
    <property type="project" value="InterPro"/>
</dbReference>
<dbReference type="InterPro" id="IPR029044">
    <property type="entry name" value="Nucleotide-diphossugar_trans"/>
</dbReference>
<proteinExistence type="predicted"/>
<dbReference type="AlphaFoldDB" id="A0A369B610"/>
<dbReference type="Proteomes" id="UP000253090">
    <property type="component" value="Unassembled WGS sequence"/>
</dbReference>
<keyword evidence="4" id="KW-1185">Reference proteome</keyword>
<dbReference type="Pfam" id="PF02709">
    <property type="entry name" value="Glyco_transf_7C"/>
    <property type="match status" value="1"/>
</dbReference>
<dbReference type="SUPFAM" id="SSF53448">
    <property type="entry name" value="Nucleotide-diphospho-sugar transferases"/>
    <property type="match status" value="1"/>
</dbReference>
<dbReference type="EMBL" id="QPJW01000010">
    <property type="protein sequence ID" value="RCX16952.1"/>
    <property type="molecule type" value="Genomic_DNA"/>
</dbReference>
<sequence>MFQDISVLIPYKPDDGPRDRAFRYIRRFYDKMMPGTQLCVGEVEEDPFSRSLAINRAAEKARGRVFIIADNDIIYDPELIVESLKRLNDDCWVIPFSQINRLSQTYSERLVTGEEHPWPLQTAPETKPANASYFVGGMNVLLRESFEKVGGYDERFSGWGGEDEAFAYALDTLVGKHVRLDGELIHFWHPFVGPSGNPHYDDNYLLYQRYKAALGNITEMSRLIQEKKRLINPEEGQI</sequence>
<reference evidence="3 4" key="1">
    <citation type="submission" date="2018-07" db="EMBL/GenBank/DDBJ databases">
        <title>Genomic Encyclopedia of Type Strains, Phase III (KMG-III): the genomes of soil and plant-associated and newly described type strains.</title>
        <authorList>
            <person name="Whitman W."/>
        </authorList>
    </citation>
    <scope>NUCLEOTIDE SEQUENCE [LARGE SCALE GENOMIC DNA]</scope>
    <source>
        <strain evidence="3 4">CECT 8333</strain>
    </source>
</reference>
<accession>A0A369B610</accession>
<gene>
    <name evidence="3" type="ORF">DFP94_11012</name>
</gene>
<dbReference type="PRINTS" id="PR02050">
    <property type="entry name" value="B14GALTRFASE"/>
</dbReference>
<keyword evidence="1 3" id="KW-0808">Transferase</keyword>
<protein>
    <submittedName>
        <fullName evidence="3">Galactosyltransferase-like protein</fullName>
    </submittedName>
</protein>
<organism evidence="3 4">
    <name type="scientific">Fontibacillus phaseoli</name>
    <dbReference type="NCBI Taxonomy" id="1416533"/>
    <lineage>
        <taxon>Bacteria</taxon>
        <taxon>Bacillati</taxon>
        <taxon>Bacillota</taxon>
        <taxon>Bacilli</taxon>
        <taxon>Bacillales</taxon>
        <taxon>Paenibacillaceae</taxon>
        <taxon>Fontibacillus</taxon>
    </lineage>
</organism>
<evidence type="ECO:0000313" key="3">
    <source>
        <dbReference type="EMBL" id="RCX16952.1"/>
    </source>
</evidence>
<dbReference type="GO" id="GO:0016757">
    <property type="term" value="F:glycosyltransferase activity"/>
    <property type="evidence" value="ECO:0007669"/>
    <property type="project" value="UniProtKB-KW"/>
</dbReference>
<dbReference type="Gene3D" id="3.90.550.10">
    <property type="entry name" value="Spore Coat Polysaccharide Biosynthesis Protein SpsA, Chain A"/>
    <property type="match status" value="1"/>
</dbReference>
<evidence type="ECO:0000259" key="2">
    <source>
        <dbReference type="Pfam" id="PF02709"/>
    </source>
</evidence>
<comment type="caution">
    <text evidence="3">The sequence shown here is derived from an EMBL/GenBank/DDBJ whole genome shotgun (WGS) entry which is preliminary data.</text>
</comment>
<dbReference type="OrthoDB" id="9801954at2"/>
<dbReference type="RefSeq" id="WP_114498098.1">
    <property type="nucleotide sequence ID" value="NZ_QPJW01000010.1"/>
</dbReference>
<evidence type="ECO:0000256" key="1">
    <source>
        <dbReference type="ARBA" id="ARBA00022679"/>
    </source>
</evidence>
<evidence type="ECO:0000313" key="4">
    <source>
        <dbReference type="Proteomes" id="UP000253090"/>
    </source>
</evidence>
<name>A0A369B610_9BACL</name>
<dbReference type="InterPro" id="IPR027791">
    <property type="entry name" value="Galactosyl_T_C"/>
</dbReference>